<dbReference type="AlphaFoldDB" id="A0A6C0P761"/>
<accession>A0A6C0P761</accession>
<name>A0A6C0P761_9BACL</name>
<dbReference type="Proteomes" id="UP000479114">
    <property type="component" value="Chromosome"/>
</dbReference>
<dbReference type="EMBL" id="CP048286">
    <property type="protein sequence ID" value="QHW34460.1"/>
    <property type="molecule type" value="Genomic_DNA"/>
</dbReference>
<evidence type="ECO:0000256" key="1">
    <source>
        <dbReference type="SAM" id="Coils"/>
    </source>
</evidence>
<feature type="coiled-coil region" evidence="1">
    <location>
        <begin position="45"/>
        <end position="95"/>
    </location>
</feature>
<organism evidence="2 3">
    <name type="scientific">Paenibacillus rhizovicinus</name>
    <dbReference type="NCBI Taxonomy" id="2704463"/>
    <lineage>
        <taxon>Bacteria</taxon>
        <taxon>Bacillati</taxon>
        <taxon>Bacillota</taxon>
        <taxon>Bacilli</taxon>
        <taxon>Bacillales</taxon>
        <taxon>Paenibacillaceae</taxon>
        <taxon>Paenibacillus</taxon>
    </lineage>
</organism>
<reference evidence="2 3" key="1">
    <citation type="submission" date="2020-02" db="EMBL/GenBank/DDBJ databases">
        <title>Paenibacillus sp. nov., isolated from rhizosphere soil of tomato.</title>
        <authorList>
            <person name="Weon H.-Y."/>
            <person name="Lee S.A."/>
        </authorList>
    </citation>
    <scope>NUCLEOTIDE SEQUENCE [LARGE SCALE GENOMIC DNA]</scope>
    <source>
        <strain evidence="2 3">14171R-81</strain>
    </source>
</reference>
<sequence length="102" mass="11491">MRETIGKAFSLGLGLAHAGKEQVEKTFDELVKKGEVSKTESKALVEELLVKGDEFRNRIETLARERVQSLLGENKLATKEDIARIEQRLDALERERLNPSGQ</sequence>
<evidence type="ECO:0000313" key="3">
    <source>
        <dbReference type="Proteomes" id="UP000479114"/>
    </source>
</evidence>
<dbReference type="RefSeq" id="WP_162644529.1">
    <property type="nucleotide sequence ID" value="NZ_CP048286.1"/>
</dbReference>
<gene>
    <name evidence="2" type="ORF">GZH47_29145</name>
</gene>
<dbReference type="KEGG" id="prz:GZH47_29145"/>
<proteinExistence type="predicted"/>
<keyword evidence="1" id="KW-0175">Coiled coil</keyword>
<protein>
    <recommendedName>
        <fullName evidence="4">Polyhydroxyalkanoate synthesis regulator</fullName>
    </recommendedName>
</protein>
<evidence type="ECO:0008006" key="4">
    <source>
        <dbReference type="Google" id="ProtNLM"/>
    </source>
</evidence>
<keyword evidence="3" id="KW-1185">Reference proteome</keyword>
<dbReference type="NCBIfam" id="NF047773">
    <property type="entry name" value="phas_rel_Lepto"/>
    <property type="match status" value="1"/>
</dbReference>
<evidence type="ECO:0000313" key="2">
    <source>
        <dbReference type="EMBL" id="QHW34460.1"/>
    </source>
</evidence>